<comment type="subcellular location">
    <subcellularLocation>
        <location evidence="1">Nucleus</location>
        <location evidence="1">Nucleolus</location>
    </subcellularLocation>
</comment>
<dbReference type="STRING" id="765915.A0A1Y2HE82"/>
<gene>
    <name evidence="7" type="ORF">BCR44DRAFT_120875</name>
</gene>
<comment type="caution">
    <text evidence="7">The sequence shown here is derived from an EMBL/GenBank/DDBJ whole genome shotgun (WGS) entry which is preliminary data.</text>
</comment>
<evidence type="ECO:0000256" key="1">
    <source>
        <dbReference type="ARBA" id="ARBA00004604"/>
    </source>
</evidence>
<evidence type="ECO:0000313" key="8">
    <source>
        <dbReference type="Proteomes" id="UP000193411"/>
    </source>
</evidence>
<dbReference type="SUPFAM" id="SSF52954">
    <property type="entry name" value="Class II aaRS ABD-related"/>
    <property type="match status" value="1"/>
</dbReference>
<dbReference type="GO" id="GO:0000027">
    <property type="term" value="P:ribosomal large subunit assembly"/>
    <property type="evidence" value="ECO:0007669"/>
    <property type="project" value="TreeGrafter"/>
</dbReference>
<dbReference type="GO" id="GO:0019843">
    <property type="term" value="F:rRNA binding"/>
    <property type="evidence" value="ECO:0007669"/>
    <property type="project" value="InterPro"/>
</dbReference>
<keyword evidence="3" id="KW-0690">Ribosome biogenesis</keyword>
<comment type="similarity">
    <text evidence="2">Belongs to the BRX1 family.</text>
</comment>
<organism evidence="7 8">
    <name type="scientific">Catenaria anguillulae PL171</name>
    <dbReference type="NCBI Taxonomy" id="765915"/>
    <lineage>
        <taxon>Eukaryota</taxon>
        <taxon>Fungi</taxon>
        <taxon>Fungi incertae sedis</taxon>
        <taxon>Blastocladiomycota</taxon>
        <taxon>Blastocladiomycetes</taxon>
        <taxon>Blastocladiales</taxon>
        <taxon>Catenariaceae</taxon>
        <taxon>Catenaria</taxon>
    </lineage>
</organism>
<name>A0A1Y2HE82_9FUNG</name>
<feature type="region of interest" description="Disordered" evidence="5">
    <location>
        <begin position="244"/>
        <end position="264"/>
    </location>
</feature>
<dbReference type="GO" id="GO:0006364">
    <property type="term" value="P:rRNA processing"/>
    <property type="evidence" value="ECO:0007669"/>
    <property type="project" value="InterPro"/>
</dbReference>
<dbReference type="PROSITE" id="PS50833">
    <property type="entry name" value="BRIX"/>
    <property type="match status" value="1"/>
</dbReference>
<dbReference type="GO" id="GO:0005730">
    <property type="term" value="C:nucleolus"/>
    <property type="evidence" value="ECO:0007669"/>
    <property type="project" value="UniProtKB-SubCell"/>
</dbReference>
<dbReference type="SMART" id="SM00879">
    <property type="entry name" value="Brix"/>
    <property type="match status" value="1"/>
</dbReference>
<dbReference type="Gene3D" id="3.40.50.10480">
    <property type="entry name" value="Probable brix-domain ribosomal biogenesis protein"/>
    <property type="match status" value="1"/>
</dbReference>
<evidence type="ECO:0000313" key="7">
    <source>
        <dbReference type="EMBL" id="ORZ32201.1"/>
    </source>
</evidence>
<evidence type="ECO:0000259" key="6">
    <source>
        <dbReference type="PROSITE" id="PS50833"/>
    </source>
</evidence>
<proteinExistence type="inferred from homology"/>
<dbReference type="OrthoDB" id="1638493at2759"/>
<keyword evidence="4" id="KW-0539">Nucleus</keyword>
<dbReference type="EMBL" id="MCFL01000049">
    <property type="protein sequence ID" value="ORZ32201.1"/>
    <property type="molecule type" value="Genomic_DNA"/>
</dbReference>
<dbReference type="FunFam" id="3.40.50.10480:FF:000009">
    <property type="entry name" value="Ribosome biogenesis protein, putative"/>
    <property type="match status" value="1"/>
</dbReference>
<accession>A0A1Y2HE82</accession>
<keyword evidence="8" id="KW-1185">Reference proteome</keyword>
<dbReference type="AlphaFoldDB" id="A0A1Y2HE82"/>
<sequence length="279" mass="31944">MDEEESEDTRTWTQRVKQRVLVCSSRGVTHRQRHLMSDLLCLLPHSKKENKLDQKKHLGALNEIAELTSCNKVLYLESRRGTDLYMWMSHAPNGPSIKFEVLNVHTMDELNMTGNHLKGSRAILSFDSSFDSSPHTQLIKELLTQTFNVPKAHRRSKPFFDHVLMFAWVDNKVWVRNFQITETAPTGTVFKPNSNANEVALNEVGPRFVLNPIKLFQGSFGGIGLWENPDYMTPAAVRRAEKQELQGKYASKDQQKVKQVEKAKKNVLPEDPLANVFKE</sequence>
<feature type="domain" description="Brix" evidence="6">
    <location>
        <begin position="18"/>
        <end position="221"/>
    </location>
</feature>
<dbReference type="InterPro" id="IPR026532">
    <property type="entry name" value="BRX1"/>
</dbReference>
<dbReference type="Pfam" id="PF04427">
    <property type="entry name" value="Brix"/>
    <property type="match status" value="1"/>
</dbReference>
<dbReference type="InterPro" id="IPR007109">
    <property type="entry name" value="Brix"/>
</dbReference>
<dbReference type="PANTHER" id="PTHR13634">
    <property type="entry name" value="RIBOSOME BIOGENESIS PROTEIN BRIX"/>
    <property type="match status" value="1"/>
</dbReference>
<reference evidence="7 8" key="1">
    <citation type="submission" date="2016-07" db="EMBL/GenBank/DDBJ databases">
        <title>Pervasive Adenine N6-methylation of Active Genes in Fungi.</title>
        <authorList>
            <consortium name="DOE Joint Genome Institute"/>
            <person name="Mondo S.J."/>
            <person name="Dannebaum R.O."/>
            <person name="Kuo R.C."/>
            <person name="Labutti K."/>
            <person name="Haridas S."/>
            <person name="Kuo A."/>
            <person name="Salamov A."/>
            <person name="Ahrendt S.R."/>
            <person name="Lipzen A."/>
            <person name="Sullivan W."/>
            <person name="Andreopoulos W.B."/>
            <person name="Clum A."/>
            <person name="Lindquist E."/>
            <person name="Daum C."/>
            <person name="Ramamoorthy G.K."/>
            <person name="Gryganskyi A."/>
            <person name="Culley D."/>
            <person name="Magnuson J.K."/>
            <person name="James T.Y."/>
            <person name="O'Malley M.A."/>
            <person name="Stajich J.E."/>
            <person name="Spatafora J.W."/>
            <person name="Visel A."/>
            <person name="Grigoriev I.V."/>
        </authorList>
    </citation>
    <scope>NUCLEOTIDE SEQUENCE [LARGE SCALE GENOMIC DNA]</scope>
    <source>
        <strain evidence="7 8">PL171</strain>
    </source>
</reference>
<evidence type="ECO:0000256" key="3">
    <source>
        <dbReference type="ARBA" id="ARBA00022517"/>
    </source>
</evidence>
<dbReference type="Proteomes" id="UP000193411">
    <property type="component" value="Unassembled WGS sequence"/>
</dbReference>
<evidence type="ECO:0000256" key="5">
    <source>
        <dbReference type="SAM" id="MobiDB-lite"/>
    </source>
</evidence>
<evidence type="ECO:0000256" key="4">
    <source>
        <dbReference type="ARBA" id="ARBA00023242"/>
    </source>
</evidence>
<evidence type="ECO:0000256" key="2">
    <source>
        <dbReference type="ARBA" id="ARBA00006369"/>
    </source>
</evidence>
<dbReference type="PANTHER" id="PTHR13634:SF0">
    <property type="entry name" value="RIBOSOME BIOGENESIS PROTEIN BRX1 HOMOLOG"/>
    <property type="match status" value="1"/>
</dbReference>
<protein>
    <submittedName>
        <fullName evidence="7">Brix domain-domain-containing protein</fullName>
    </submittedName>
</protein>